<dbReference type="GeneID" id="77927956"/>
<evidence type="ECO:0000256" key="1">
    <source>
        <dbReference type="SAM" id="Phobius"/>
    </source>
</evidence>
<keyword evidence="3" id="KW-1185">Reference proteome</keyword>
<dbReference type="EMBL" id="MT024865">
    <property type="protein sequence ID" value="QIN94094.1"/>
    <property type="molecule type" value="Genomic_DNA"/>
</dbReference>
<organism evidence="2 3">
    <name type="scientific">Streptomyces phage Wakanda</name>
    <dbReference type="NCBI Taxonomy" id="2713267"/>
    <lineage>
        <taxon>Viruses</taxon>
        <taxon>Duplodnaviria</taxon>
        <taxon>Heunggongvirae</taxon>
        <taxon>Uroviricota</taxon>
        <taxon>Caudoviricetes</taxon>
        <taxon>Stanwilliamsviridae</taxon>
        <taxon>Loccivirinae</taxon>
        <taxon>Wakandavirus</taxon>
        <taxon>Wakandavirus wakanda</taxon>
    </lineage>
</organism>
<gene>
    <name evidence="2" type="primary">120</name>
    <name evidence="2" type="ORF">SEA_WAKANDA_120</name>
</gene>
<keyword evidence="1" id="KW-1133">Transmembrane helix</keyword>
<keyword evidence="1" id="KW-0812">Transmembrane</keyword>
<name>A0A6G8R1N3_9CAUD</name>
<dbReference type="RefSeq" id="YP_010652185.1">
    <property type="nucleotide sequence ID" value="NC_070785.1"/>
</dbReference>
<sequence>MGVDQSRVIIKRLEVTNLFTAPPAMLAHRVIWLIFLYGLQNIT</sequence>
<keyword evidence="1" id="KW-0472">Membrane</keyword>
<evidence type="ECO:0000313" key="3">
    <source>
        <dbReference type="Proteomes" id="UP000501266"/>
    </source>
</evidence>
<dbReference type="Proteomes" id="UP000501266">
    <property type="component" value="Segment"/>
</dbReference>
<dbReference type="KEGG" id="vg:77927956"/>
<proteinExistence type="predicted"/>
<evidence type="ECO:0000313" key="2">
    <source>
        <dbReference type="EMBL" id="QIN94094.1"/>
    </source>
</evidence>
<protein>
    <submittedName>
        <fullName evidence="2">Uncharacterized protein</fullName>
    </submittedName>
</protein>
<feature type="transmembrane region" description="Helical" evidence="1">
    <location>
        <begin position="20"/>
        <end position="39"/>
    </location>
</feature>
<accession>A0A6G8R1N3</accession>
<reference evidence="2 3" key="1">
    <citation type="submission" date="2020-02" db="EMBL/GenBank/DDBJ databases">
        <authorList>
            <person name="Bullock J.N."/>
            <person name="Barnes M.L."/>
            <person name="Kankolongo K.M."/>
            <person name="Dejene B.A."/>
            <person name="Lindsay P.E."/>
            <person name="Bhuiyan S."/>
            <person name="Nayek S."/>
            <person name="Hughes L.E."/>
            <person name="Garlena R.A."/>
            <person name="Russell D.A."/>
            <person name="Pope W.H."/>
            <person name="Jacobs-Sera D."/>
            <person name="Hatfull G.F."/>
        </authorList>
    </citation>
    <scope>NUCLEOTIDE SEQUENCE [LARGE SCALE GENOMIC DNA]</scope>
</reference>